<reference evidence="2" key="1">
    <citation type="journal article" date="2012" name="PLoS Negl. Trop. Dis.">
        <title>A systematically improved high quality genome and transcriptome of the human blood fluke Schistosoma mansoni.</title>
        <authorList>
            <person name="Protasio A.V."/>
            <person name="Tsai I.J."/>
            <person name="Babbage A."/>
            <person name="Nichol S."/>
            <person name="Hunt M."/>
            <person name="Aslett M.A."/>
            <person name="De Silva N."/>
            <person name="Velarde G.S."/>
            <person name="Anderson T.J."/>
            <person name="Clark R.C."/>
            <person name="Davidson C."/>
            <person name="Dillon G.P."/>
            <person name="Holroyd N.E."/>
            <person name="LoVerde P.T."/>
            <person name="Lloyd C."/>
            <person name="McQuillan J."/>
            <person name="Oliveira G."/>
            <person name="Otto T.D."/>
            <person name="Parker-Manuel S.J."/>
            <person name="Quail M.A."/>
            <person name="Wilson R.A."/>
            <person name="Zerlotini A."/>
            <person name="Dunne D.W."/>
            <person name="Berriman M."/>
        </authorList>
    </citation>
    <scope>NUCLEOTIDE SEQUENCE [LARGE SCALE GENOMIC DNA]</scope>
    <source>
        <strain evidence="2">Puerto Rican</strain>
    </source>
</reference>
<keyword evidence="1" id="KW-1133">Transmembrane helix</keyword>
<evidence type="ECO:0000256" key="1">
    <source>
        <dbReference type="SAM" id="Phobius"/>
    </source>
</evidence>
<keyword evidence="1" id="KW-0472">Membrane</keyword>
<proteinExistence type="predicted"/>
<evidence type="ECO:0000313" key="2">
    <source>
        <dbReference type="Proteomes" id="UP000008854"/>
    </source>
</evidence>
<protein>
    <submittedName>
        <fullName evidence="3">Cyclin N-terminal domain-containing protein</fullName>
    </submittedName>
</protein>
<dbReference type="WBParaSite" id="Smp_328070.1">
    <property type="protein sequence ID" value="Smp_328070.1"/>
    <property type="gene ID" value="Smp_328070"/>
</dbReference>
<dbReference type="AlphaFoldDB" id="A0A5K4F6H1"/>
<evidence type="ECO:0000313" key="3">
    <source>
        <dbReference type="WBParaSite" id="Smp_328070.1"/>
    </source>
</evidence>
<accession>A0A5K4F6H1</accession>
<name>A0A5K4F6H1_SCHMA</name>
<dbReference type="InParanoid" id="A0A5K4F6H1"/>
<organism evidence="2 3">
    <name type="scientific">Schistosoma mansoni</name>
    <name type="common">Blood fluke</name>
    <dbReference type="NCBI Taxonomy" id="6183"/>
    <lineage>
        <taxon>Eukaryota</taxon>
        <taxon>Metazoa</taxon>
        <taxon>Spiralia</taxon>
        <taxon>Lophotrochozoa</taxon>
        <taxon>Platyhelminthes</taxon>
        <taxon>Trematoda</taxon>
        <taxon>Digenea</taxon>
        <taxon>Strigeidida</taxon>
        <taxon>Schistosomatoidea</taxon>
        <taxon>Schistosomatidae</taxon>
        <taxon>Schistosoma</taxon>
    </lineage>
</organism>
<feature type="transmembrane region" description="Helical" evidence="1">
    <location>
        <begin position="60"/>
        <end position="81"/>
    </location>
</feature>
<keyword evidence="2" id="KW-1185">Reference proteome</keyword>
<keyword evidence="1" id="KW-0812">Transmembrane</keyword>
<sequence>MEKKYKYQSMDCCTETSSLGLIHSRRKKILKSVKMTGIPCDILYESAIQDIMNNFKLYEYIDYLSIFTFLLSLVVKVTIMLSNRKAFLCFFLRNST</sequence>
<dbReference type="Proteomes" id="UP000008854">
    <property type="component" value="Unassembled WGS sequence"/>
</dbReference>
<reference evidence="3" key="2">
    <citation type="submission" date="2019-11" db="UniProtKB">
        <authorList>
            <consortium name="WormBaseParasite"/>
        </authorList>
    </citation>
    <scope>IDENTIFICATION</scope>
    <source>
        <strain evidence="3">Puerto Rican</strain>
    </source>
</reference>